<evidence type="ECO:0000313" key="2">
    <source>
        <dbReference type="Proteomes" id="UP001162162"/>
    </source>
</evidence>
<dbReference type="AlphaFoldDB" id="A0AAV8XTQ5"/>
<name>A0AAV8XTQ5_9CUCU</name>
<dbReference type="Proteomes" id="UP001162162">
    <property type="component" value="Unassembled WGS sequence"/>
</dbReference>
<keyword evidence="2" id="KW-1185">Reference proteome</keyword>
<evidence type="ECO:0000313" key="1">
    <source>
        <dbReference type="EMBL" id="KAJ8942479.1"/>
    </source>
</evidence>
<protein>
    <submittedName>
        <fullName evidence="1">Uncharacterized protein</fullName>
    </submittedName>
</protein>
<organism evidence="1 2">
    <name type="scientific">Aromia moschata</name>
    <dbReference type="NCBI Taxonomy" id="1265417"/>
    <lineage>
        <taxon>Eukaryota</taxon>
        <taxon>Metazoa</taxon>
        <taxon>Ecdysozoa</taxon>
        <taxon>Arthropoda</taxon>
        <taxon>Hexapoda</taxon>
        <taxon>Insecta</taxon>
        <taxon>Pterygota</taxon>
        <taxon>Neoptera</taxon>
        <taxon>Endopterygota</taxon>
        <taxon>Coleoptera</taxon>
        <taxon>Polyphaga</taxon>
        <taxon>Cucujiformia</taxon>
        <taxon>Chrysomeloidea</taxon>
        <taxon>Cerambycidae</taxon>
        <taxon>Cerambycinae</taxon>
        <taxon>Callichromatini</taxon>
        <taxon>Aromia</taxon>
    </lineage>
</organism>
<proteinExistence type="predicted"/>
<dbReference type="EMBL" id="JAPWTK010000324">
    <property type="protein sequence ID" value="KAJ8942479.1"/>
    <property type="molecule type" value="Genomic_DNA"/>
</dbReference>
<reference evidence="1" key="1">
    <citation type="journal article" date="2023" name="Insect Mol. Biol.">
        <title>Genome sequencing provides insights into the evolution of gene families encoding plant cell wall-degrading enzymes in longhorned beetles.</title>
        <authorList>
            <person name="Shin N.R."/>
            <person name="Okamura Y."/>
            <person name="Kirsch R."/>
            <person name="Pauchet Y."/>
        </authorList>
    </citation>
    <scope>NUCLEOTIDE SEQUENCE</scope>
    <source>
        <strain evidence="1">AMC_N1</strain>
    </source>
</reference>
<comment type="caution">
    <text evidence="1">The sequence shown here is derived from an EMBL/GenBank/DDBJ whole genome shotgun (WGS) entry which is preliminary data.</text>
</comment>
<gene>
    <name evidence="1" type="ORF">NQ318_017774</name>
</gene>
<accession>A0AAV8XTQ5</accession>
<sequence>MQYTVKRKVSFPTDKDILVRYCEPDYDFPWIIRDVNIF</sequence>